<proteinExistence type="predicted"/>
<dbReference type="Gramene" id="ONIVA09G14080.1">
    <property type="protein sequence ID" value="ONIVA09G14080.1"/>
    <property type="gene ID" value="ONIVA09G14080"/>
</dbReference>
<dbReference type="Proteomes" id="UP000006591">
    <property type="component" value="Chromosome 9"/>
</dbReference>
<name>A0A0E0IL40_ORYNI</name>
<keyword evidence="3" id="KW-1185">Reference proteome</keyword>
<organism evidence="2">
    <name type="scientific">Oryza nivara</name>
    <name type="common">Indian wild rice</name>
    <name type="synonym">Oryza sativa f. spontanea</name>
    <dbReference type="NCBI Taxonomy" id="4536"/>
    <lineage>
        <taxon>Eukaryota</taxon>
        <taxon>Viridiplantae</taxon>
        <taxon>Streptophyta</taxon>
        <taxon>Embryophyta</taxon>
        <taxon>Tracheophyta</taxon>
        <taxon>Spermatophyta</taxon>
        <taxon>Magnoliopsida</taxon>
        <taxon>Liliopsida</taxon>
        <taxon>Poales</taxon>
        <taxon>Poaceae</taxon>
        <taxon>BOP clade</taxon>
        <taxon>Oryzoideae</taxon>
        <taxon>Oryzeae</taxon>
        <taxon>Oryzinae</taxon>
        <taxon>Oryza</taxon>
    </lineage>
</organism>
<sequence length="79" mass="8541">MRGGSKARAHAAPPLQAGARGPLEAQSPSALQPLLLPISLPKHAYQAQFASQIQSAGARQIWEPSKCKLFSWLLLLNRI</sequence>
<reference evidence="2" key="2">
    <citation type="submission" date="2018-04" db="EMBL/GenBank/DDBJ databases">
        <title>OnivRS2 (Oryza nivara Reference Sequence Version 2).</title>
        <authorList>
            <person name="Zhang J."/>
            <person name="Kudrna D."/>
            <person name="Lee S."/>
            <person name="Talag J."/>
            <person name="Rajasekar S."/>
            <person name="Welchert J."/>
            <person name="Hsing Y.-I."/>
            <person name="Wing R.A."/>
        </authorList>
    </citation>
    <scope>NUCLEOTIDE SEQUENCE [LARGE SCALE GENOMIC DNA]</scope>
    <source>
        <strain evidence="2">SL10</strain>
    </source>
</reference>
<dbReference type="HOGENOM" id="CLU_2610181_0_0_1"/>
<dbReference type="EnsemblPlants" id="ONIVA09G14080.1">
    <property type="protein sequence ID" value="ONIVA09G14080.1"/>
    <property type="gene ID" value="ONIVA09G14080"/>
</dbReference>
<protein>
    <submittedName>
        <fullName evidence="2">Uncharacterized protein</fullName>
    </submittedName>
</protein>
<accession>A0A0E0IL40</accession>
<feature type="region of interest" description="Disordered" evidence="1">
    <location>
        <begin position="1"/>
        <end position="25"/>
    </location>
</feature>
<evidence type="ECO:0000256" key="1">
    <source>
        <dbReference type="SAM" id="MobiDB-lite"/>
    </source>
</evidence>
<reference evidence="2" key="1">
    <citation type="submission" date="2015-04" db="UniProtKB">
        <authorList>
            <consortium name="EnsemblPlants"/>
        </authorList>
    </citation>
    <scope>IDENTIFICATION</scope>
    <source>
        <strain evidence="2">SL10</strain>
    </source>
</reference>
<evidence type="ECO:0000313" key="3">
    <source>
        <dbReference type="Proteomes" id="UP000006591"/>
    </source>
</evidence>
<evidence type="ECO:0000313" key="2">
    <source>
        <dbReference type="EnsemblPlants" id="ONIVA09G14080.1"/>
    </source>
</evidence>
<dbReference type="AlphaFoldDB" id="A0A0E0IL40"/>